<feature type="transmembrane region" description="Helical" evidence="1">
    <location>
        <begin position="53"/>
        <end position="73"/>
    </location>
</feature>
<sequence>MLAVIAAVLRGQDQWAQISWSVWAHMASISLALLLTPVMLWRSRGDRLHRRLGWVWSVAMLFTALISFDIRQIEAGGFSYIHLLSVATLVLVPLLIWQARRHNVSGHRSAVRGLITGALLVAGFFTFPFNRLLGGWLFG</sequence>
<dbReference type="EMBL" id="JABWMH010000004">
    <property type="protein sequence ID" value="NVD29102.1"/>
    <property type="molecule type" value="Genomic_DNA"/>
</dbReference>
<protein>
    <submittedName>
        <fullName evidence="2">DUF2306 domain-containing protein</fullName>
    </submittedName>
</protein>
<evidence type="ECO:0000313" key="3">
    <source>
        <dbReference type="Proteomes" id="UP000652427"/>
    </source>
</evidence>
<feature type="transmembrane region" description="Helical" evidence="1">
    <location>
        <begin position="20"/>
        <end position="41"/>
    </location>
</feature>
<name>A0ABX2N5W1_9SPHN</name>
<proteinExistence type="predicted"/>
<comment type="caution">
    <text evidence="2">The sequence shown here is derived from an EMBL/GenBank/DDBJ whole genome shotgun (WGS) entry which is preliminary data.</text>
</comment>
<organism evidence="2 3">
    <name type="scientific">Parasphingorhabdus flavimaris</name>
    <dbReference type="NCBI Taxonomy" id="266812"/>
    <lineage>
        <taxon>Bacteria</taxon>
        <taxon>Pseudomonadati</taxon>
        <taxon>Pseudomonadota</taxon>
        <taxon>Alphaproteobacteria</taxon>
        <taxon>Sphingomonadales</taxon>
        <taxon>Sphingomonadaceae</taxon>
        <taxon>Parasphingorhabdus</taxon>
    </lineage>
</organism>
<dbReference type="Pfam" id="PF10067">
    <property type="entry name" value="DUF2306"/>
    <property type="match status" value="1"/>
</dbReference>
<feature type="transmembrane region" description="Helical" evidence="1">
    <location>
        <begin position="79"/>
        <end position="97"/>
    </location>
</feature>
<dbReference type="InterPro" id="IPR018750">
    <property type="entry name" value="DUF2306_membrane"/>
</dbReference>
<feature type="transmembrane region" description="Helical" evidence="1">
    <location>
        <begin position="109"/>
        <end position="129"/>
    </location>
</feature>
<evidence type="ECO:0000313" key="2">
    <source>
        <dbReference type="EMBL" id="NVD29102.1"/>
    </source>
</evidence>
<accession>A0ABX2N5W1</accession>
<dbReference type="Proteomes" id="UP000652427">
    <property type="component" value="Unassembled WGS sequence"/>
</dbReference>
<gene>
    <name evidence="2" type="ORF">HUO14_14470</name>
</gene>
<keyword evidence="3" id="KW-1185">Reference proteome</keyword>
<evidence type="ECO:0000256" key="1">
    <source>
        <dbReference type="SAM" id="Phobius"/>
    </source>
</evidence>
<reference evidence="2 3" key="1">
    <citation type="submission" date="2020-06" db="EMBL/GenBank/DDBJ databases">
        <authorList>
            <person name="Kim S.-J."/>
            <person name="Park S.-J."/>
        </authorList>
    </citation>
    <scope>NUCLEOTIDE SEQUENCE [LARGE SCALE GENOMIC DNA]</scope>
    <source>
        <strain evidence="2 3">SW-151</strain>
    </source>
</reference>
<keyword evidence="1" id="KW-0812">Transmembrane</keyword>
<keyword evidence="1" id="KW-1133">Transmembrane helix</keyword>
<keyword evidence="1" id="KW-0472">Membrane</keyword>